<feature type="region of interest" description="Disordered" evidence="1">
    <location>
        <begin position="63"/>
        <end position="96"/>
    </location>
</feature>
<name>A0ABY6JHZ6_9ENTR</name>
<gene>
    <name evidence="2" type="ORF">KFZ77_08180</name>
</gene>
<evidence type="ECO:0000313" key="2">
    <source>
        <dbReference type="EMBL" id="UYU33462.1"/>
    </source>
</evidence>
<feature type="compositionally biased region" description="Basic and acidic residues" evidence="1">
    <location>
        <begin position="85"/>
        <end position="96"/>
    </location>
</feature>
<sequence length="96" mass="10769">MNRDTVQKLTDIMMGEAVLSLLHDGSTVSASVLITRLHMLAANEQSEARRQACEWAIAEIRNSHNASSNSDTQQVHNGENVHYLFNHDDTPEDDKH</sequence>
<evidence type="ECO:0000313" key="3">
    <source>
        <dbReference type="Proteomes" id="UP001156318"/>
    </source>
</evidence>
<organism evidence="2 3">
    <name type="scientific">Siccibacter colletis</name>
    <dbReference type="NCBI Taxonomy" id="1505757"/>
    <lineage>
        <taxon>Bacteria</taxon>
        <taxon>Pseudomonadati</taxon>
        <taxon>Pseudomonadota</taxon>
        <taxon>Gammaproteobacteria</taxon>
        <taxon>Enterobacterales</taxon>
        <taxon>Enterobacteriaceae</taxon>
        <taxon>Siccibacter</taxon>
    </lineage>
</organism>
<accession>A0ABY6JHZ6</accession>
<keyword evidence="3" id="KW-1185">Reference proteome</keyword>
<proteinExistence type="predicted"/>
<dbReference type="EMBL" id="CP074352">
    <property type="protein sequence ID" value="UYU33462.1"/>
    <property type="molecule type" value="Genomic_DNA"/>
</dbReference>
<reference evidence="2 3" key="1">
    <citation type="submission" date="2021-05" db="EMBL/GenBank/DDBJ databases">
        <title>Isolation, identification, and the growth promoting effects of Pantoea dispersa strain YSD J2 from the aboveground leaves of Cyperus esculentus L.Var. Sativus.</title>
        <authorList>
            <person name="Wang S."/>
            <person name="Tang X.M."/>
            <person name="Huang Y.N."/>
        </authorList>
    </citation>
    <scope>NUCLEOTIDE SEQUENCE [LARGE SCALE GENOMIC DNA]</scope>
    <source>
        <strain evidence="3">YSD YN2</strain>
    </source>
</reference>
<evidence type="ECO:0000256" key="1">
    <source>
        <dbReference type="SAM" id="MobiDB-lite"/>
    </source>
</evidence>
<dbReference type="RefSeq" id="WP_031522403.1">
    <property type="nucleotide sequence ID" value="NZ_CP074352.1"/>
</dbReference>
<protein>
    <submittedName>
        <fullName evidence="2">Uncharacterized protein</fullName>
    </submittedName>
</protein>
<dbReference type="Proteomes" id="UP001156318">
    <property type="component" value="Chromosome"/>
</dbReference>
<feature type="compositionally biased region" description="Polar residues" evidence="1">
    <location>
        <begin position="63"/>
        <end position="77"/>
    </location>
</feature>